<evidence type="ECO:0000256" key="9">
    <source>
        <dbReference type="RuleBase" id="RU362075"/>
    </source>
</evidence>
<keyword evidence="6" id="KW-0274">FAD</keyword>
<evidence type="ECO:0000313" key="12">
    <source>
        <dbReference type="Proteomes" id="UP000287224"/>
    </source>
</evidence>
<reference evidence="12" key="1">
    <citation type="submission" date="2018-12" db="EMBL/GenBank/DDBJ databases">
        <title>Tengunoibacter tsumagoiensis gen. nov., sp. nov., Dictyobacter kobayashii sp. nov., D. alpinus sp. nov., and D. joshuensis sp. nov. and description of Dictyobacteraceae fam. nov. within the order Ktedonobacterales isolated from Tengu-no-mugimeshi.</title>
        <authorList>
            <person name="Wang C.M."/>
            <person name="Zheng Y."/>
            <person name="Sakai Y."/>
            <person name="Toyoda A."/>
            <person name="Minakuchi Y."/>
            <person name="Abe K."/>
            <person name="Yokota A."/>
            <person name="Yabe S."/>
        </authorList>
    </citation>
    <scope>NUCLEOTIDE SEQUENCE [LARGE SCALE GENOMIC DNA]</scope>
    <source>
        <strain evidence="12">S-27</strain>
    </source>
</reference>
<dbReference type="RefSeq" id="WP_126594367.1">
    <property type="nucleotide sequence ID" value="NZ_BIFQ01000001.1"/>
</dbReference>
<feature type="domain" description="Amine oxidase" evidence="10">
    <location>
        <begin position="11"/>
        <end position="485"/>
    </location>
</feature>
<proteinExistence type="inferred from homology"/>
<protein>
    <recommendedName>
        <fullName evidence="8">Phytoene dehydrogenase</fullName>
    </recommendedName>
</protein>
<dbReference type="InterPro" id="IPR036188">
    <property type="entry name" value="FAD/NAD-bd_sf"/>
</dbReference>
<dbReference type="InterPro" id="IPR002937">
    <property type="entry name" value="Amino_oxidase"/>
</dbReference>
<evidence type="ECO:0000256" key="3">
    <source>
        <dbReference type="ARBA" id="ARBA00006046"/>
    </source>
</evidence>
<evidence type="ECO:0000256" key="1">
    <source>
        <dbReference type="ARBA" id="ARBA00001974"/>
    </source>
</evidence>
<dbReference type="Pfam" id="PF01593">
    <property type="entry name" value="Amino_oxidase"/>
    <property type="match status" value="1"/>
</dbReference>
<evidence type="ECO:0000256" key="2">
    <source>
        <dbReference type="ARBA" id="ARBA00004829"/>
    </source>
</evidence>
<dbReference type="EMBL" id="BIFQ01000001">
    <property type="protein sequence ID" value="GCE03048.1"/>
    <property type="molecule type" value="Genomic_DNA"/>
</dbReference>
<evidence type="ECO:0000256" key="5">
    <source>
        <dbReference type="ARBA" id="ARBA00022746"/>
    </source>
</evidence>
<dbReference type="Gene3D" id="3.50.50.60">
    <property type="entry name" value="FAD/NAD(P)-binding domain"/>
    <property type="match status" value="2"/>
</dbReference>
<dbReference type="InterPro" id="IPR014105">
    <property type="entry name" value="Carotenoid/retinoid_OxRdtase"/>
</dbReference>
<dbReference type="NCBIfam" id="TIGR02734">
    <property type="entry name" value="crtI_fam"/>
    <property type="match status" value="1"/>
</dbReference>
<organism evidence="11 12">
    <name type="scientific">Dictyobacter aurantiacus</name>
    <dbReference type="NCBI Taxonomy" id="1936993"/>
    <lineage>
        <taxon>Bacteria</taxon>
        <taxon>Bacillati</taxon>
        <taxon>Chloroflexota</taxon>
        <taxon>Ktedonobacteria</taxon>
        <taxon>Ktedonobacterales</taxon>
        <taxon>Dictyobacteraceae</taxon>
        <taxon>Dictyobacter</taxon>
    </lineage>
</organism>
<keyword evidence="4" id="KW-0285">Flavoprotein</keyword>
<keyword evidence="12" id="KW-1185">Reference proteome</keyword>
<accession>A0A401Z8A2</accession>
<keyword evidence="5 9" id="KW-0125">Carotenoid biosynthesis</keyword>
<dbReference type="GO" id="GO:0016627">
    <property type="term" value="F:oxidoreductase activity, acting on the CH-CH group of donors"/>
    <property type="evidence" value="ECO:0007669"/>
    <property type="project" value="UniProtKB-ARBA"/>
</dbReference>
<dbReference type="PANTHER" id="PTHR43734:SF3">
    <property type="entry name" value="B-CAROTENE KETOLASE"/>
    <property type="match status" value="1"/>
</dbReference>
<evidence type="ECO:0000256" key="6">
    <source>
        <dbReference type="ARBA" id="ARBA00022827"/>
    </source>
</evidence>
<dbReference type="FunFam" id="3.50.50.60:FF:000378">
    <property type="entry name" value="Phytoene desaturase"/>
    <property type="match status" value="1"/>
</dbReference>
<dbReference type="Proteomes" id="UP000287224">
    <property type="component" value="Unassembled WGS sequence"/>
</dbReference>
<comment type="caution">
    <text evidence="11">The sequence shown here is derived from an EMBL/GenBank/DDBJ whole genome shotgun (WGS) entry which is preliminary data.</text>
</comment>
<evidence type="ECO:0000256" key="8">
    <source>
        <dbReference type="ARBA" id="ARBA00031986"/>
    </source>
</evidence>
<evidence type="ECO:0000256" key="7">
    <source>
        <dbReference type="ARBA" id="ARBA00023002"/>
    </source>
</evidence>
<sequence length="506" mass="57103">MNITVIGSGFGGLTAAIRLQAQGHQVTMFEKRDKPGGRAYVYEQDGFTFDGGPTIITAPWLIHDLFELCGKKTEDYVKMVPIDPFYNIRFEDGSIFRYNADREQLLRQIREFNPEDEEGYIRFARAGEKIFKTGFELIDQPFTTFGSMAKVLPDLVRLQSQKSVAAFVNQYIKDERLRQVFSFHPLLIGGNPFQSTSIYALIHTLEQRFGVWFAMGGTGALVRALVSLFEDMGGQLHLNQEVSEIVINEGSRRAEGVGTRAGEFFPADIVVSNADVAFTYMRLIPERFRQKNSDRKLKNMQYSMSLFVLYFGTDRKYENMAHHEILMGPRYKGLLDDIFKRKVLAKDFSLYLHRPTATDPSLAPEGHDAWYVLSPVPHLGSDTDWTTTARPYRDSIIQYLEEHYMPDLSRHIVTEHHIDPLHFCNELNSYLGSAFSVEPILTQSAWFRPHNVSEDISNLYFAGAGTHPGAGLPGVMSSGKIVADMIGASAFDQTMQSLAPASKGML</sequence>
<dbReference type="AlphaFoldDB" id="A0A401Z8A2"/>
<comment type="cofactor">
    <cofactor evidence="1">
        <name>FAD</name>
        <dbReference type="ChEBI" id="CHEBI:57692"/>
    </cofactor>
</comment>
<comment type="pathway">
    <text evidence="2 9">Carotenoid biosynthesis.</text>
</comment>
<evidence type="ECO:0000259" key="10">
    <source>
        <dbReference type="Pfam" id="PF01593"/>
    </source>
</evidence>
<dbReference type="GO" id="GO:0016117">
    <property type="term" value="P:carotenoid biosynthetic process"/>
    <property type="evidence" value="ECO:0007669"/>
    <property type="project" value="UniProtKB-KW"/>
</dbReference>
<dbReference type="SUPFAM" id="SSF51905">
    <property type="entry name" value="FAD/NAD(P)-binding domain"/>
    <property type="match status" value="1"/>
</dbReference>
<dbReference type="OrthoDB" id="9814556at2"/>
<keyword evidence="7 9" id="KW-0560">Oxidoreductase</keyword>
<name>A0A401Z8A2_9CHLR</name>
<dbReference type="PROSITE" id="PS00982">
    <property type="entry name" value="PHYTOENE_DH"/>
    <property type="match status" value="1"/>
</dbReference>
<evidence type="ECO:0000256" key="4">
    <source>
        <dbReference type="ARBA" id="ARBA00022630"/>
    </source>
</evidence>
<gene>
    <name evidence="11" type="ORF">KDAU_03770</name>
</gene>
<evidence type="ECO:0000313" key="11">
    <source>
        <dbReference type="EMBL" id="GCE03048.1"/>
    </source>
</evidence>
<dbReference type="InterPro" id="IPR008150">
    <property type="entry name" value="Phytoene_DH_bac_CS"/>
</dbReference>
<comment type="similarity">
    <text evidence="3 9">Belongs to the carotenoid/retinoid oxidoreductase family.</text>
</comment>
<dbReference type="PANTHER" id="PTHR43734">
    <property type="entry name" value="PHYTOENE DESATURASE"/>
    <property type="match status" value="1"/>
</dbReference>